<keyword evidence="3 6" id="KW-1133">Transmembrane helix</keyword>
<reference evidence="8 10" key="1">
    <citation type="journal article" date="2006" name="Proc. Natl. Acad. Sci. U.S.A.">
        <title>Genome analysis of the smallest free-living eukaryote Ostreococcus tauri unveils many unique features.</title>
        <authorList>
            <person name="Derelle E."/>
            <person name="Ferraz C."/>
            <person name="Rombauts S."/>
            <person name="Rouze P."/>
            <person name="Worden A.Z."/>
            <person name="Robbens S."/>
            <person name="Partensky F."/>
            <person name="Degroeve S."/>
            <person name="Echeynie S."/>
            <person name="Cooke R."/>
            <person name="Saeys Y."/>
            <person name="Wuyts J."/>
            <person name="Jabbari K."/>
            <person name="Bowler C."/>
            <person name="Panaud O."/>
            <person name="Piegu B."/>
            <person name="Ball S.G."/>
            <person name="Ral J.-P."/>
            <person name="Bouget F.-Y."/>
            <person name="Piganeau G."/>
            <person name="De Baets B."/>
            <person name="Picard A."/>
            <person name="Delseny M."/>
            <person name="Demaille J."/>
            <person name="Van de Peer Y."/>
            <person name="Moreau H."/>
        </authorList>
    </citation>
    <scope>NUCLEOTIDE SEQUENCE [LARGE SCALE GENOMIC DNA]</scope>
    <source>
        <strain evidence="8 10">OTTH0595</strain>
    </source>
</reference>
<dbReference type="RefSeq" id="XP_003075086.1">
    <property type="nucleotide sequence ID" value="XM_003075038.1"/>
</dbReference>
<dbReference type="GeneID" id="9835672"/>
<dbReference type="InterPro" id="IPR036259">
    <property type="entry name" value="MFS_trans_sf"/>
</dbReference>
<dbReference type="Proteomes" id="UP000009170">
    <property type="component" value="Unassembled WGS sequence"/>
</dbReference>
<dbReference type="InterPro" id="IPR020846">
    <property type="entry name" value="MFS_dom"/>
</dbReference>
<dbReference type="EMBL" id="KZ155771">
    <property type="protein sequence ID" value="OUS49335.1"/>
    <property type="molecule type" value="Genomic_DNA"/>
</dbReference>
<evidence type="ECO:0000256" key="3">
    <source>
        <dbReference type="ARBA" id="ARBA00022989"/>
    </source>
</evidence>
<comment type="subcellular location">
    <subcellularLocation>
        <location evidence="1">Membrane</location>
        <topology evidence="1">Multi-pass membrane protein</topology>
    </subcellularLocation>
</comment>
<dbReference type="GO" id="GO:0022857">
    <property type="term" value="F:transmembrane transporter activity"/>
    <property type="evidence" value="ECO:0007669"/>
    <property type="project" value="InterPro"/>
</dbReference>
<dbReference type="InterPro" id="IPR005829">
    <property type="entry name" value="Sugar_transporter_CS"/>
</dbReference>
<dbReference type="AlphaFoldDB" id="A0A090LZY8"/>
<dbReference type="OrthoDB" id="3936150at2759"/>
<feature type="region of interest" description="Disordered" evidence="5">
    <location>
        <begin position="15"/>
        <end position="68"/>
    </location>
</feature>
<dbReference type="Pfam" id="PF00083">
    <property type="entry name" value="Sugar_tr"/>
    <property type="match status" value="1"/>
</dbReference>
<evidence type="ECO:0000259" key="7">
    <source>
        <dbReference type="PROSITE" id="PS50850"/>
    </source>
</evidence>
<evidence type="ECO:0000313" key="8">
    <source>
        <dbReference type="EMBL" id="CEF97496.1"/>
    </source>
</evidence>
<evidence type="ECO:0000313" key="10">
    <source>
        <dbReference type="Proteomes" id="UP000009170"/>
    </source>
</evidence>
<feature type="transmembrane region" description="Helical" evidence="6">
    <location>
        <begin position="363"/>
        <end position="380"/>
    </location>
</feature>
<dbReference type="SMR" id="A0A090LZY8"/>
<sequence>MRDVADDDAFTSDLTRSFATSAHSSQSDAHVERDDRVESDEFERSDAHVRTTSSPEMGEREDESANERARTIDELYTERIGDANRAQLTQYALAAVAWFPAAFLTLTPVFAARSPDWKCATENGCVHADTGASLDLCSLDREAWTWVDAKASIVSEWDLVCAHEYKVQLADSIFFLGFLFGAGILGQIADSKGRLFGLYVSTALASAGALFASWAGGYWTYLLHTVLRGFGCGGLGVASYVLCLEFLGLKWRAVLGIATQYFWSGGIALMSGVAYGMPRWRSFTAFCGVFGFVYIGLSVKFLLESPRWFLATGRSDKAMGVLTQLAKGNPKFTGRLPPLKQPRAAKGLNVTAVLPFPALRHRLYAMAYIFCITSMVYYGLSLNVGSLSGSIYMNTFIGAITEFPAHAFAQISADKLGRRKTQLILMGTACSGTFASSLFTGSMQVFVSMFGRFGIAGSFNMIYLYTTELFPTIVRSACLGTCSLAARVGGICAPAIIYSQIIHPVLPYIILSIAAASACAVTLTLPETQGMVIEESLAGAAQQDMGAGRAHWTSAREVGFTRLVDRGDAESGAFDDDANL</sequence>
<evidence type="ECO:0000256" key="1">
    <source>
        <dbReference type="ARBA" id="ARBA00004141"/>
    </source>
</evidence>
<dbReference type="CDD" id="cd17317">
    <property type="entry name" value="MFS_SLC22"/>
    <property type="match status" value="1"/>
</dbReference>
<dbReference type="GO" id="GO:0016020">
    <property type="term" value="C:membrane"/>
    <property type="evidence" value="ECO:0007669"/>
    <property type="project" value="UniProtKB-SubCell"/>
</dbReference>
<feature type="compositionally biased region" description="Polar residues" evidence="5">
    <location>
        <begin position="15"/>
        <end position="28"/>
    </location>
</feature>
<protein>
    <submittedName>
        <fullName evidence="8">Major facilitator superfamily domain, general substrate transporter</fullName>
    </submittedName>
    <submittedName>
        <fullName evidence="9">Slc22 solute carrier family</fullName>
    </submittedName>
</protein>
<dbReference type="PANTHER" id="PTHR24064">
    <property type="entry name" value="SOLUTE CARRIER FAMILY 22 MEMBER"/>
    <property type="match status" value="1"/>
</dbReference>
<dbReference type="SUPFAM" id="SSF103473">
    <property type="entry name" value="MFS general substrate transporter"/>
    <property type="match status" value="1"/>
</dbReference>
<evidence type="ECO:0000256" key="2">
    <source>
        <dbReference type="ARBA" id="ARBA00022692"/>
    </source>
</evidence>
<feature type="transmembrane region" description="Helical" evidence="6">
    <location>
        <begin position="91"/>
        <end position="111"/>
    </location>
</feature>
<keyword evidence="2 6" id="KW-0812">Transmembrane</keyword>
<name>A0A090LZY8_OSTTA</name>
<dbReference type="PROSITE" id="PS00217">
    <property type="entry name" value="SUGAR_TRANSPORT_2"/>
    <property type="match status" value="1"/>
</dbReference>
<accession>A0A454XMT4</accession>
<accession>A0A090LZY8</accession>
<keyword evidence="4 6" id="KW-0472">Membrane</keyword>
<dbReference type="InterPro" id="IPR005828">
    <property type="entry name" value="MFS_sugar_transport-like"/>
</dbReference>
<organism evidence="8 10">
    <name type="scientific">Ostreococcus tauri</name>
    <name type="common">Marine green alga</name>
    <dbReference type="NCBI Taxonomy" id="70448"/>
    <lineage>
        <taxon>Eukaryota</taxon>
        <taxon>Viridiplantae</taxon>
        <taxon>Chlorophyta</taxon>
        <taxon>Mamiellophyceae</taxon>
        <taxon>Mamiellales</taxon>
        <taxon>Bathycoccaceae</taxon>
        <taxon>Ostreococcus</taxon>
    </lineage>
</organism>
<feature type="transmembrane region" description="Helical" evidence="6">
    <location>
        <begin position="196"/>
        <end position="215"/>
    </location>
</feature>
<evidence type="ECO:0000256" key="5">
    <source>
        <dbReference type="SAM" id="MobiDB-lite"/>
    </source>
</evidence>
<feature type="domain" description="Major facilitator superfamily (MFS) profile" evidence="7">
    <location>
        <begin position="126"/>
        <end position="529"/>
    </location>
</feature>
<dbReference type="STRING" id="70448.A0A090LZY8"/>
<dbReference type="EMBL" id="CAID01000004">
    <property type="protein sequence ID" value="CEF97496.1"/>
    <property type="molecule type" value="Genomic_DNA"/>
</dbReference>
<feature type="transmembrane region" description="Helical" evidence="6">
    <location>
        <begin position="172"/>
        <end position="189"/>
    </location>
</feature>
<dbReference type="PROSITE" id="PS50850">
    <property type="entry name" value="MFS"/>
    <property type="match status" value="1"/>
</dbReference>
<reference evidence="9" key="3">
    <citation type="submission" date="2017-04" db="EMBL/GenBank/DDBJ databases">
        <title>Population genomics of picophytoplankton unveils novel chromosome hypervariability.</title>
        <authorList>
            <consortium name="DOE Joint Genome Institute"/>
            <person name="Blanc-Mathieu R."/>
            <person name="Krasovec M."/>
            <person name="Hebrard M."/>
            <person name="Yau S."/>
            <person name="Desgranges E."/>
            <person name="Martin J."/>
            <person name="Schackwitz W."/>
            <person name="Kuo A."/>
            <person name="Salin G."/>
            <person name="Donnadieu C."/>
            <person name="Desdevises Y."/>
            <person name="Sanchez-Ferandin S."/>
            <person name="Moreau H."/>
            <person name="Rivals E."/>
            <person name="Grigoriev I.V."/>
            <person name="Grimsley N."/>
            <person name="Eyre-Walker A."/>
            <person name="Piganeau G."/>
        </authorList>
    </citation>
    <scope>NUCLEOTIDE SEQUENCE [LARGE SCALE GENOMIC DNA]</scope>
    <source>
        <strain evidence="9">RCC 1115</strain>
    </source>
</reference>
<feature type="transmembrane region" description="Helical" evidence="6">
    <location>
        <begin position="423"/>
        <end position="439"/>
    </location>
</feature>
<dbReference type="KEGG" id="ota:OT_ostta04g01390"/>
<dbReference type="InParanoid" id="A0A090LZY8"/>
<dbReference type="FunCoup" id="A0A090LZY8">
    <property type="interactions" value="23"/>
</dbReference>
<keyword evidence="10" id="KW-1185">Reference proteome</keyword>
<reference evidence="8" key="2">
    <citation type="journal article" date="2014" name="BMC Genomics">
        <title>An improved genome of the model marine alga Ostreococcus tauri unfolds by assessing Illumina de novo assemblies.</title>
        <authorList>
            <person name="Blanc-Mathieu R."/>
            <person name="Verhelst B."/>
            <person name="Derelle E."/>
            <person name="Rombauts S."/>
            <person name="Bouget F.Y."/>
            <person name="Carre I."/>
            <person name="Chateau A."/>
            <person name="Eyre-Walker A."/>
            <person name="Grimsley N."/>
            <person name="Moreau H."/>
            <person name="Piegu B."/>
            <person name="Rivals E."/>
            <person name="Schackwitz W."/>
            <person name="Van de Peer Y."/>
            <person name="Piganeau G."/>
        </authorList>
    </citation>
    <scope>NUCLEOTIDE SEQUENCE</scope>
    <source>
        <strain evidence="8">RCC4221</strain>
    </source>
</reference>
<feature type="transmembrane region" description="Helical" evidence="6">
    <location>
        <begin position="283"/>
        <end position="303"/>
    </location>
</feature>
<proteinExistence type="predicted"/>
<evidence type="ECO:0000256" key="4">
    <source>
        <dbReference type="ARBA" id="ARBA00023136"/>
    </source>
</evidence>
<accession>A0A1Y5IQR6</accession>
<dbReference type="Proteomes" id="UP000195557">
    <property type="component" value="Unassembled WGS sequence"/>
</dbReference>
<evidence type="ECO:0000313" key="9">
    <source>
        <dbReference type="EMBL" id="OUS49335.1"/>
    </source>
</evidence>
<gene>
    <name evidence="9" type="ORF">BE221DRAFT_188608</name>
    <name evidence="8" type="ORF">OT_ostta04g01390</name>
</gene>
<dbReference type="Gene3D" id="1.20.1250.20">
    <property type="entry name" value="MFS general substrate transporter like domains"/>
    <property type="match status" value="1"/>
</dbReference>
<dbReference type="OMA" id="RIIYCTL"/>
<evidence type="ECO:0000256" key="6">
    <source>
        <dbReference type="SAM" id="Phobius"/>
    </source>
</evidence>
<feature type="transmembrane region" description="Helical" evidence="6">
    <location>
        <begin position="254"/>
        <end position="277"/>
    </location>
</feature>